<sequence>MLSMFGDSSANCAPHRQGWRVTPASEKESLDFALPSARCAGVDGASC</sequence>
<dbReference type="AlphaFoldDB" id="A0A392TKW7"/>
<organism evidence="1 2">
    <name type="scientific">Trifolium medium</name>
    <dbReference type="NCBI Taxonomy" id="97028"/>
    <lineage>
        <taxon>Eukaryota</taxon>
        <taxon>Viridiplantae</taxon>
        <taxon>Streptophyta</taxon>
        <taxon>Embryophyta</taxon>
        <taxon>Tracheophyta</taxon>
        <taxon>Spermatophyta</taxon>
        <taxon>Magnoliopsida</taxon>
        <taxon>eudicotyledons</taxon>
        <taxon>Gunneridae</taxon>
        <taxon>Pentapetalae</taxon>
        <taxon>rosids</taxon>
        <taxon>fabids</taxon>
        <taxon>Fabales</taxon>
        <taxon>Fabaceae</taxon>
        <taxon>Papilionoideae</taxon>
        <taxon>50 kb inversion clade</taxon>
        <taxon>NPAAA clade</taxon>
        <taxon>Hologalegina</taxon>
        <taxon>IRL clade</taxon>
        <taxon>Trifolieae</taxon>
        <taxon>Trifolium</taxon>
    </lineage>
</organism>
<dbReference type="Proteomes" id="UP000265520">
    <property type="component" value="Unassembled WGS sequence"/>
</dbReference>
<comment type="caution">
    <text evidence="1">The sequence shown here is derived from an EMBL/GenBank/DDBJ whole genome shotgun (WGS) entry which is preliminary data.</text>
</comment>
<protein>
    <submittedName>
        <fullName evidence="1">Uncharacterized protein</fullName>
    </submittedName>
</protein>
<reference evidence="1 2" key="1">
    <citation type="journal article" date="2018" name="Front. Plant Sci.">
        <title>Red Clover (Trifolium pratense) and Zigzag Clover (T. medium) - A Picture of Genomic Similarities and Differences.</title>
        <authorList>
            <person name="Dluhosova J."/>
            <person name="Istvanek J."/>
            <person name="Nedelnik J."/>
            <person name="Repkova J."/>
        </authorList>
    </citation>
    <scope>NUCLEOTIDE SEQUENCE [LARGE SCALE GENOMIC DNA]</scope>
    <source>
        <strain evidence="2">cv. 10/8</strain>
        <tissue evidence="1">Leaf</tissue>
    </source>
</reference>
<evidence type="ECO:0000313" key="1">
    <source>
        <dbReference type="EMBL" id="MCI61087.1"/>
    </source>
</evidence>
<evidence type="ECO:0000313" key="2">
    <source>
        <dbReference type="Proteomes" id="UP000265520"/>
    </source>
</evidence>
<accession>A0A392TKW7</accession>
<keyword evidence="2" id="KW-1185">Reference proteome</keyword>
<name>A0A392TKW7_9FABA</name>
<proteinExistence type="predicted"/>
<dbReference type="EMBL" id="LXQA010593406">
    <property type="protein sequence ID" value="MCI61087.1"/>
    <property type="molecule type" value="Genomic_DNA"/>
</dbReference>